<feature type="domain" description="Peptidase C-terminal archaeal/bacterial" evidence="2">
    <location>
        <begin position="174"/>
        <end position="241"/>
    </location>
</feature>
<evidence type="ECO:0000259" key="2">
    <source>
        <dbReference type="Pfam" id="PF04151"/>
    </source>
</evidence>
<evidence type="ECO:0000259" key="3">
    <source>
        <dbReference type="Pfam" id="PF17936"/>
    </source>
</evidence>
<accession>A0A940NM97</accession>
<reference evidence="4" key="1">
    <citation type="submission" date="2021-04" db="EMBL/GenBank/DDBJ databases">
        <title>Genome seq and assembly of Bacillus sp.</title>
        <authorList>
            <person name="Chhetri G."/>
        </authorList>
    </citation>
    <scope>NUCLEOTIDE SEQUENCE</scope>
    <source>
        <strain evidence="4">RG28</strain>
    </source>
</reference>
<dbReference type="Gene3D" id="2.60.40.10">
    <property type="entry name" value="Immunoglobulins"/>
    <property type="match status" value="1"/>
</dbReference>
<dbReference type="Proteomes" id="UP000682134">
    <property type="component" value="Unassembled WGS sequence"/>
</dbReference>
<dbReference type="EMBL" id="JAGIYQ010000004">
    <property type="protein sequence ID" value="MBP0725151.1"/>
    <property type="molecule type" value="Genomic_DNA"/>
</dbReference>
<dbReference type="InterPro" id="IPR013783">
    <property type="entry name" value="Ig-like_fold"/>
</dbReference>
<comment type="caution">
    <text evidence="4">The sequence shown here is derived from an EMBL/GenBank/DDBJ whole genome shotgun (WGS) entry which is preliminary data.</text>
</comment>
<dbReference type="InterPro" id="IPR041498">
    <property type="entry name" value="Big_6"/>
</dbReference>
<gene>
    <name evidence="4" type="ORF">J5Y03_08085</name>
</gene>
<dbReference type="Pfam" id="PF04151">
    <property type="entry name" value="PPC"/>
    <property type="match status" value="4"/>
</dbReference>
<evidence type="ECO:0000256" key="1">
    <source>
        <dbReference type="SAM" id="SignalP"/>
    </source>
</evidence>
<dbReference type="AlphaFoldDB" id="A0A940NM97"/>
<evidence type="ECO:0000313" key="5">
    <source>
        <dbReference type="Proteomes" id="UP000682134"/>
    </source>
</evidence>
<proteinExistence type="predicted"/>
<dbReference type="RefSeq" id="WP_209404394.1">
    <property type="nucleotide sequence ID" value="NZ_JAGIYQ010000004.1"/>
</dbReference>
<dbReference type="PROSITE" id="PS51257">
    <property type="entry name" value="PROKAR_LIPOPROTEIN"/>
    <property type="match status" value="1"/>
</dbReference>
<evidence type="ECO:0000313" key="4">
    <source>
        <dbReference type="EMBL" id="MBP0725151.1"/>
    </source>
</evidence>
<feature type="domain" description="Bacterial Ig" evidence="3">
    <location>
        <begin position="629"/>
        <end position="695"/>
    </location>
</feature>
<organism evidence="4 5">
    <name type="scientific">Gottfriedia endophytica</name>
    <dbReference type="NCBI Taxonomy" id="2820819"/>
    <lineage>
        <taxon>Bacteria</taxon>
        <taxon>Bacillati</taxon>
        <taxon>Bacillota</taxon>
        <taxon>Bacilli</taxon>
        <taxon>Bacillales</taxon>
        <taxon>Bacillaceae</taxon>
        <taxon>Gottfriedia</taxon>
    </lineage>
</organism>
<protein>
    <submittedName>
        <fullName evidence="4">PPC domain-containing protein</fullName>
    </submittedName>
</protein>
<feature type="domain" description="Peptidase C-terminal archaeal/bacterial" evidence="2">
    <location>
        <begin position="296"/>
        <end position="362"/>
    </location>
</feature>
<feature type="domain" description="Peptidase C-terminal archaeal/bacterial" evidence="2">
    <location>
        <begin position="538"/>
        <end position="606"/>
    </location>
</feature>
<feature type="signal peptide" evidence="1">
    <location>
        <begin position="1"/>
        <end position="31"/>
    </location>
</feature>
<keyword evidence="1" id="KW-0732">Signal</keyword>
<feature type="domain" description="Peptidase C-terminal archaeal/bacterial" evidence="2">
    <location>
        <begin position="417"/>
        <end position="483"/>
    </location>
</feature>
<feature type="chain" id="PRO_5037762386" evidence="1">
    <location>
        <begin position="32"/>
        <end position="704"/>
    </location>
</feature>
<name>A0A940NM97_9BACI</name>
<dbReference type="InterPro" id="IPR007280">
    <property type="entry name" value="Peptidase_C_arc/bac"/>
</dbReference>
<dbReference type="Gene3D" id="2.60.120.380">
    <property type="match status" value="5"/>
</dbReference>
<dbReference type="Pfam" id="PF17936">
    <property type="entry name" value="Big_6"/>
    <property type="match status" value="1"/>
</dbReference>
<keyword evidence="5" id="KW-1185">Reference proteome</keyword>
<dbReference type="SUPFAM" id="SSF89260">
    <property type="entry name" value="Collagen-binding domain"/>
    <property type="match status" value="5"/>
</dbReference>
<sequence length="704" mass="79264">MKFLRKKGQAIAMILIMLFACILNQAIPVKADSVQDLSFNKEVNGAITNDIDQQVYKIVLPQAGKITVNLSSELNDVYLDLYDSNGNKVWDSVNIYTGSKVNPKKWLDSENLEAGTYFVKLSQYYDYTGSFKLQVNYESANNNDIEPNNGMEQAQQITLNAQKLVGYISWNDNVDYYKVVLPTGGRIDVNVSSELHDTNLDLYDANGNKVWDTVDLYTGSTVNPKKWSSSEDLEAGTYYIRMSQYSDYTGKYEIQVNYQAANNNEQEPNNGTEQAQQITLNTQKIVGYISWNDNLDYYKVVLPKAGRIDVNVSSELHDVNLDLYDANGNKVWDTVDLYTGSTVNPKKWSSSEDLEAGTYYIRMSQYSDYTGKYEIQVNYQAANNNEQEPNNGTEQAQQITLNTQKIVGYISWNDNLDYYKVVLPKAGRIDVNVSSELNDVNLDLYDANGNKVWDTVDLYTGSTVNPKKWSSSEDLEAGTYYIRMSQYSNCTGKYEIQVNYQAANNNEQEPNNGTGQAQQINLNTQLVTGYINWNDSLDYYKFNLSKPSKIIINVASELKDLDLDLYDASGNKVLDTVDIYSGTTVNPQRWSREIDLKAGTYYVRLSKYYNNTGKYTLDVQCPSLLAPTLSVDKITTNSQAITGKASSNNKVLAYVGNQKIGEAKVDSQGKFTIKIKKQKKGTKIKVTMVNNQGKNVGEKLVVVS</sequence>